<feature type="region of interest" description="Disordered" evidence="1">
    <location>
        <begin position="176"/>
        <end position="222"/>
    </location>
</feature>
<proteinExistence type="predicted"/>
<evidence type="ECO:0000256" key="1">
    <source>
        <dbReference type="SAM" id="MobiDB-lite"/>
    </source>
</evidence>
<feature type="region of interest" description="Disordered" evidence="1">
    <location>
        <begin position="30"/>
        <end position="53"/>
    </location>
</feature>
<accession>A0A6J6JNX0</accession>
<protein>
    <submittedName>
        <fullName evidence="2">Unannotated protein</fullName>
    </submittedName>
</protein>
<feature type="compositionally biased region" description="Gly residues" evidence="1">
    <location>
        <begin position="197"/>
        <end position="210"/>
    </location>
</feature>
<organism evidence="2">
    <name type="scientific">freshwater metagenome</name>
    <dbReference type="NCBI Taxonomy" id="449393"/>
    <lineage>
        <taxon>unclassified sequences</taxon>
        <taxon>metagenomes</taxon>
        <taxon>ecological metagenomes</taxon>
    </lineage>
</organism>
<sequence>MEKKALKLTAIAAGAIVLAGTAFAAPSLAHPKGNSSSFSASKDASDVRGKHGAKPPVALSTLAATVTGVPSTVTDLEAAEHSALFMGYEYSTTAPTTQPTTGGRPVHFEATALANGTVTGTLEFKAPKTAGTYKLAVYTSSTDATADLVTIVVDSAGVATATSFAALTATYDANVTRPTLPAGEKPGKDGKGKGGHGKGGPGHGPKGGAGWSPTAAPTAPTV</sequence>
<reference evidence="2" key="1">
    <citation type="submission" date="2020-05" db="EMBL/GenBank/DDBJ databases">
        <authorList>
            <person name="Chiriac C."/>
            <person name="Salcher M."/>
            <person name="Ghai R."/>
            <person name="Kavagutti S V."/>
        </authorList>
    </citation>
    <scope>NUCLEOTIDE SEQUENCE</scope>
</reference>
<dbReference type="AlphaFoldDB" id="A0A6J6JNX0"/>
<dbReference type="EMBL" id="CAEZVN010000110">
    <property type="protein sequence ID" value="CAB4638054.1"/>
    <property type="molecule type" value="Genomic_DNA"/>
</dbReference>
<name>A0A6J6JNX0_9ZZZZ</name>
<evidence type="ECO:0000313" key="2">
    <source>
        <dbReference type="EMBL" id="CAB4638054.1"/>
    </source>
</evidence>
<gene>
    <name evidence="2" type="ORF">UFOPK2001_00968</name>
</gene>